<reference evidence="2" key="1">
    <citation type="journal article" date="2022" name="Mol. Ecol. Resour.">
        <title>The genomes of chicory, endive, great burdock and yacon provide insights into Asteraceae palaeo-polyploidization history and plant inulin production.</title>
        <authorList>
            <person name="Fan W."/>
            <person name="Wang S."/>
            <person name="Wang H."/>
            <person name="Wang A."/>
            <person name="Jiang F."/>
            <person name="Liu H."/>
            <person name="Zhao H."/>
            <person name="Xu D."/>
            <person name="Zhang Y."/>
        </authorList>
    </citation>
    <scope>NUCLEOTIDE SEQUENCE [LARGE SCALE GENOMIC DNA]</scope>
    <source>
        <strain evidence="2">cv. Punajuju</strain>
    </source>
</reference>
<comment type="caution">
    <text evidence="1">The sequence shown here is derived from an EMBL/GenBank/DDBJ whole genome shotgun (WGS) entry which is preliminary data.</text>
</comment>
<dbReference type="Proteomes" id="UP001055811">
    <property type="component" value="Linkage Group LG01"/>
</dbReference>
<gene>
    <name evidence="1" type="ORF">L2E82_05832</name>
</gene>
<reference evidence="1 2" key="2">
    <citation type="journal article" date="2022" name="Mol. Ecol. Resour.">
        <title>The genomes of chicory, endive, great burdock and yacon provide insights into Asteraceae paleo-polyploidization history and plant inulin production.</title>
        <authorList>
            <person name="Fan W."/>
            <person name="Wang S."/>
            <person name="Wang H."/>
            <person name="Wang A."/>
            <person name="Jiang F."/>
            <person name="Liu H."/>
            <person name="Zhao H."/>
            <person name="Xu D."/>
            <person name="Zhang Y."/>
        </authorList>
    </citation>
    <scope>NUCLEOTIDE SEQUENCE [LARGE SCALE GENOMIC DNA]</scope>
    <source>
        <strain evidence="2">cv. Punajuju</strain>
        <tissue evidence="1">Leaves</tissue>
    </source>
</reference>
<accession>A0ACB9H9F6</accession>
<protein>
    <submittedName>
        <fullName evidence="1">Uncharacterized protein</fullName>
    </submittedName>
</protein>
<sequence>MQTPKTSVKSSSGSEGGRKISPRSVSLDTRQRSTGRVVRQLKTSGFETNSSTSQPSIRSPKTISAKIIDRTSPKGVVSEKKRQGRVAELEIQVSQLEDALRTVKDQLIVSETWKKQAKIDAEESRKELLAINLRLEESQQKLLVTSSSDEAHSNYISAYEEINILKENMVEKLAIIEEMKNEIEDCRSSESRAQGLASETLLQLETAKKTMESLKLAGGEYNAIISELEESRARVRSLELIIEEMKVKKQENESEEIVALKSELGNLKSRQRLEINNELLKSKADVEELRANLMDKETELQCVLEENENLNAKLANLREKDTENALKHDFESLKSKLKSLETELCEKCDENEKLKLEIKQMKGSTEAIKKSKDEVATVTERLEAVKMSNSEMEEELRRLKVQMSQWRKAAEAATDMLCDENSHNNGRLLEERAWSMGHFSPRKKMNMGSPLSVEIDDDDEFMKRKDGNMLRRIGVLWKKPQNK</sequence>
<keyword evidence="2" id="KW-1185">Reference proteome</keyword>
<evidence type="ECO:0000313" key="2">
    <source>
        <dbReference type="Proteomes" id="UP001055811"/>
    </source>
</evidence>
<evidence type="ECO:0000313" key="1">
    <source>
        <dbReference type="EMBL" id="KAI3791965.1"/>
    </source>
</evidence>
<organism evidence="1 2">
    <name type="scientific">Cichorium intybus</name>
    <name type="common">Chicory</name>
    <dbReference type="NCBI Taxonomy" id="13427"/>
    <lineage>
        <taxon>Eukaryota</taxon>
        <taxon>Viridiplantae</taxon>
        <taxon>Streptophyta</taxon>
        <taxon>Embryophyta</taxon>
        <taxon>Tracheophyta</taxon>
        <taxon>Spermatophyta</taxon>
        <taxon>Magnoliopsida</taxon>
        <taxon>eudicotyledons</taxon>
        <taxon>Gunneridae</taxon>
        <taxon>Pentapetalae</taxon>
        <taxon>asterids</taxon>
        <taxon>campanulids</taxon>
        <taxon>Asterales</taxon>
        <taxon>Asteraceae</taxon>
        <taxon>Cichorioideae</taxon>
        <taxon>Cichorieae</taxon>
        <taxon>Cichoriinae</taxon>
        <taxon>Cichorium</taxon>
    </lineage>
</organism>
<dbReference type="EMBL" id="CM042009">
    <property type="protein sequence ID" value="KAI3791965.1"/>
    <property type="molecule type" value="Genomic_DNA"/>
</dbReference>
<name>A0ACB9H9F6_CICIN</name>
<proteinExistence type="predicted"/>